<evidence type="ECO:0000256" key="3">
    <source>
        <dbReference type="ARBA" id="ARBA00023002"/>
    </source>
</evidence>
<evidence type="ECO:0000313" key="7">
    <source>
        <dbReference type="EMBL" id="ACX72351.1"/>
    </source>
</evidence>
<evidence type="ECO:0000256" key="2">
    <source>
        <dbReference type="ARBA" id="ARBA00012400"/>
    </source>
</evidence>
<dbReference type="EMBL" id="CP001787">
    <property type="protein sequence ID" value="ACX72351.1"/>
    <property type="molecule type" value="Genomic_DNA"/>
</dbReference>
<gene>
    <name evidence="7" type="ordered locus">Metvu_0492</name>
</gene>
<keyword evidence="4" id="KW-0520">NAD</keyword>
<dbReference type="HOGENOM" id="CLU_011276_8_2_2"/>
<proteinExistence type="predicted"/>
<dbReference type="GO" id="GO:0004325">
    <property type="term" value="F:ferrochelatase activity"/>
    <property type="evidence" value="ECO:0007669"/>
    <property type="project" value="InterPro"/>
</dbReference>
<evidence type="ECO:0000256" key="6">
    <source>
        <dbReference type="ARBA" id="ARBA00047561"/>
    </source>
</evidence>
<dbReference type="SUPFAM" id="SSF51735">
    <property type="entry name" value="NAD(P)-binding Rossmann-fold domains"/>
    <property type="match status" value="1"/>
</dbReference>
<dbReference type="GeneID" id="8512825"/>
<comment type="catalytic activity">
    <reaction evidence="6">
        <text>precorrin-2 + NAD(+) = sirohydrochlorin + NADH + 2 H(+)</text>
        <dbReference type="Rhea" id="RHEA:15613"/>
        <dbReference type="ChEBI" id="CHEBI:15378"/>
        <dbReference type="ChEBI" id="CHEBI:57540"/>
        <dbReference type="ChEBI" id="CHEBI:57945"/>
        <dbReference type="ChEBI" id="CHEBI:58351"/>
        <dbReference type="ChEBI" id="CHEBI:58827"/>
        <dbReference type="EC" id="1.3.1.76"/>
    </reaction>
</comment>
<dbReference type="InterPro" id="IPR028161">
    <property type="entry name" value="Met8-like"/>
</dbReference>
<comment type="pathway">
    <text evidence="1">Porphyrin-containing compound metabolism; siroheme biosynthesis; sirohydrochlorin from precorrin-2: step 1/1.</text>
</comment>
<name>C9RFJ9_METVM</name>
<evidence type="ECO:0000256" key="4">
    <source>
        <dbReference type="ARBA" id="ARBA00023027"/>
    </source>
</evidence>
<dbReference type="Proteomes" id="UP000002063">
    <property type="component" value="Chromosome"/>
</dbReference>
<dbReference type="eggNOG" id="arCOG01044">
    <property type="taxonomic scope" value="Archaea"/>
</dbReference>
<dbReference type="GO" id="GO:0043115">
    <property type="term" value="F:precorrin-2 dehydrogenase activity"/>
    <property type="evidence" value="ECO:0007669"/>
    <property type="project" value="UniProtKB-EC"/>
</dbReference>
<dbReference type="AlphaFoldDB" id="C9RFJ9"/>
<keyword evidence="5" id="KW-0627">Porphyrin biosynthesis</keyword>
<protein>
    <recommendedName>
        <fullName evidence="2">precorrin-2 dehydrogenase</fullName>
        <ecNumber evidence="2">1.3.1.76</ecNumber>
    </recommendedName>
</protein>
<sequence>MLPVLLSFKGKKVVIFGCGSVGTRRAKKILKNGGIVDIYSMEFSEEIKSLKDRCDNLNLIKLDIKKLSDDELKKIITKYDFVITAIDPQTNKKIVKIALSLNKFVNSSTNEEEINFIIPACTEVDGVIFSIYTGGKSPLIARNIRIIVENYLKSADLDGIAKFRDVLKEIIPNSKDRKKILEDLLKNEEFREDLKNLIEKWI</sequence>
<evidence type="ECO:0000313" key="8">
    <source>
        <dbReference type="Proteomes" id="UP000002063"/>
    </source>
</evidence>
<reference evidence="7" key="1">
    <citation type="submission" date="2009-10" db="EMBL/GenBank/DDBJ databases">
        <title>Complete sequence of chromosome of Methanocaldococcus vulcanius M7.</title>
        <authorList>
            <consortium name="US DOE Joint Genome Institute"/>
            <person name="Lucas S."/>
            <person name="Copeland A."/>
            <person name="Lapidus A."/>
            <person name="Glavina del Rio T."/>
            <person name="Dalin E."/>
            <person name="Tice H."/>
            <person name="Bruce D."/>
            <person name="Goodwin L."/>
            <person name="Pitluck S."/>
            <person name="Lcollab F.I."/>
            <person name="Brettin T."/>
            <person name="Detter J.C."/>
            <person name="Han C."/>
            <person name="Tapia R."/>
            <person name="Kuske C.R."/>
            <person name="Schmutz J."/>
            <person name="Larimer F."/>
            <person name="Land M."/>
            <person name="Hauser L."/>
            <person name="Kyrpides N."/>
            <person name="Ovchinikova G."/>
            <person name="Sieprawska-Lupa M."/>
            <person name="Whitman W.B."/>
            <person name="Woyke T."/>
        </authorList>
    </citation>
    <scope>NUCLEOTIDE SEQUENCE [LARGE SCALE GENOMIC DNA]</scope>
    <source>
        <strain evidence="7">M7</strain>
    </source>
</reference>
<evidence type="ECO:0000256" key="5">
    <source>
        <dbReference type="ARBA" id="ARBA00023244"/>
    </source>
</evidence>
<dbReference type="STRING" id="579137.Metvu_0492"/>
<dbReference type="PANTHER" id="PTHR35330:SF1">
    <property type="entry name" value="SIROHEME BIOSYNTHESIS PROTEIN MET8"/>
    <property type="match status" value="1"/>
</dbReference>
<organism evidence="7 8">
    <name type="scientific">Methanocaldococcus vulcanius (strain ATCC 700851 / DSM 12094 / M7)</name>
    <name type="common">Methanococcus vulcanius</name>
    <dbReference type="NCBI Taxonomy" id="579137"/>
    <lineage>
        <taxon>Archaea</taxon>
        <taxon>Methanobacteriati</taxon>
        <taxon>Methanobacteriota</taxon>
        <taxon>Methanomada group</taxon>
        <taxon>Methanococci</taxon>
        <taxon>Methanococcales</taxon>
        <taxon>Methanocaldococcaceae</taxon>
        <taxon>Methanocaldococcus</taxon>
    </lineage>
</organism>
<keyword evidence="8" id="KW-1185">Reference proteome</keyword>
<dbReference type="InterPro" id="IPR036291">
    <property type="entry name" value="NAD(P)-bd_dom_sf"/>
</dbReference>
<dbReference type="Gene3D" id="3.40.50.720">
    <property type="entry name" value="NAD(P)-binding Rossmann-like Domain"/>
    <property type="match status" value="1"/>
</dbReference>
<accession>C9RFJ9</accession>
<keyword evidence="3" id="KW-0560">Oxidoreductase</keyword>
<dbReference type="InterPro" id="IPR006367">
    <property type="entry name" value="Sirohaem_synthase_N"/>
</dbReference>
<dbReference type="PANTHER" id="PTHR35330">
    <property type="entry name" value="SIROHEME BIOSYNTHESIS PROTEIN MET8"/>
    <property type="match status" value="1"/>
</dbReference>
<dbReference type="Pfam" id="PF13241">
    <property type="entry name" value="NAD_binding_7"/>
    <property type="match status" value="1"/>
</dbReference>
<dbReference type="NCBIfam" id="TIGR01470">
    <property type="entry name" value="cysG_Nterm"/>
    <property type="match status" value="1"/>
</dbReference>
<evidence type="ECO:0000256" key="1">
    <source>
        <dbReference type="ARBA" id="ARBA00005010"/>
    </source>
</evidence>
<dbReference type="OrthoDB" id="10510at2157"/>
<dbReference type="SUPFAM" id="SSF75615">
    <property type="entry name" value="Siroheme synthase middle domains-like"/>
    <property type="match status" value="1"/>
</dbReference>
<dbReference type="GO" id="GO:0019354">
    <property type="term" value="P:siroheme biosynthetic process"/>
    <property type="evidence" value="ECO:0007669"/>
    <property type="project" value="UniProtKB-UniPathway"/>
</dbReference>
<dbReference type="KEGG" id="mvu:Metvu_0492"/>
<dbReference type="EC" id="1.3.1.76" evidence="2"/>
<dbReference type="UniPathway" id="UPA00262">
    <property type="reaction ID" value="UER00222"/>
</dbReference>
<dbReference type="RefSeq" id="WP_015732572.1">
    <property type="nucleotide sequence ID" value="NC_013407.1"/>
</dbReference>